<reference evidence="13 14" key="1">
    <citation type="submission" date="2016-10" db="EMBL/GenBank/DDBJ databases">
        <title>Genome sequence of Streptomyces gilvigriseus MUSC 26.</title>
        <authorList>
            <person name="Lee L.-H."/>
            <person name="Ser H.-L."/>
        </authorList>
    </citation>
    <scope>NUCLEOTIDE SEQUENCE [LARGE SCALE GENOMIC DNA]</scope>
    <source>
        <strain evidence="13 14">MUSC 26</strain>
    </source>
</reference>
<organism evidence="13 14">
    <name type="scientific">Mangrovactinospora gilvigrisea</name>
    <dbReference type="NCBI Taxonomy" id="1428644"/>
    <lineage>
        <taxon>Bacteria</taxon>
        <taxon>Bacillati</taxon>
        <taxon>Actinomycetota</taxon>
        <taxon>Actinomycetes</taxon>
        <taxon>Kitasatosporales</taxon>
        <taxon>Streptomycetaceae</taxon>
        <taxon>Mangrovactinospora</taxon>
    </lineage>
</organism>
<keyword evidence="11" id="KW-0963">Cytoplasm</keyword>
<keyword evidence="4 11" id="KW-0479">Metal-binding</keyword>
<keyword evidence="14" id="KW-1185">Reference proteome</keyword>
<evidence type="ECO:0000256" key="9">
    <source>
        <dbReference type="ARBA" id="ARBA00023157"/>
    </source>
</evidence>
<dbReference type="GO" id="GO:0051539">
    <property type="term" value="F:4 iron, 4 sulfur cluster binding"/>
    <property type="evidence" value="ECO:0007669"/>
    <property type="project" value="UniProtKB-UniRule"/>
</dbReference>
<evidence type="ECO:0000256" key="6">
    <source>
        <dbReference type="ARBA" id="ARBA00023014"/>
    </source>
</evidence>
<evidence type="ECO:0000256" key="10">
    <source>
        <dbReference type="ARBA" id="ARBA00023163"/>
    </source>
</evidence>
<comment type="PTM">
    <text evidence="11">The Fe-S cluster can be nitrosylated by nitric oxide (NO).</text>
</comment>
<comment type="PTM">
    <text evidence="11">Upon Fe-S cluster removal intramolecular disulfide bonds are formed.</text>
</comment>
<dbReference type="GO" id="GO:0045454">
    <property type="term" value="P:cell redox homeostasis"/>
    <property type="evidence" value="ECO:0007669"/>
    <property type="project" value="TreeGrafter"/>
</dbReference>
<dbReference type="GO" id="GO:0045892">
    <property type="term" value="P:negative regulation of DNA-templated transcription"/>
    <property type="evidence" value="ECO:0007669"/>
    <property type="project" value="TreeGrafter"/>
</dbReference>
<keyword evidence="9 11" id="KW-1015">Disulfide bond</keyword>
<dbReference type="HAMAP" id="MF_01479">
    <property type="entry name" value="WhiB"/>
    <property type="match status" value="1"/>
</dbReference>
<keyword evidence="6 11" id="KW-0411">Iron-sulfur</keyword>
<dbReference type="GO" id="GO:0046872">
    <property type="term" value="F:metal ion binding"/>
    <property type="evidence" value="ECO:0007669"/>
    <property type="project" value="UniProtKB-KW"/>
</dbReference>
<comment type="subcellular location">
    <subcellularLocation>
        <location evidence="1 11">Cytoplasm</location>
    </subcellularLocation>
</comment>
<evidence type="ECO:0000313" key="14">
    <source>
        <dbReference type="Proteomes" id="UP000243342"/>
    </source>
</evidence>
<feature type="binding site" evidence="11">
    <location>
        <position position="50"/>
    </location>
    <ligand>
        <name>[4Fe-4S] cluster</name>
        <dbReference type="ChEBI" id="CHEBI:49883"/>
    </ligand>
</feature>
<evidence type="ECO:0000256" key="11">
    <source>
        <dbReference type="HAMAP-Rule" id="MF_01479"/>
    </source>
</evidence>
<dbReference type="GO" id="GO:0003677">
    <property type="term" value="F:DNA binding"/>
    <property type="evidence" value="ECO:0007669"/>
    <property type="project" value="UniProtKB-UniRule"/>
</dbReference>
<dbReference type="Proteomes" id="UP000243342">
    <property type="component" value="Unassembled WGS sequence"/>
</dbReference>
<accession>A0A1J7BFI2</accession>
<feature type="binding site" evidence="11">
    <location>
        <position position="59"/>
    </location>
    <ligand>
        <name>[4Fe-4S] cluster</name>
        <dbReference type="ChEBI" id="CHEBI:49883"/>
    </ligand>
</feature>
<comment type="caution">
    <text evidence="13">The sequence shown here is derived from an EMBL/GenBank/DDBJ whole genome shotgun (WGS) entry which is preliminary data.</text>
</comment>
<evidence type="ECO:0000256" key="7">
    <source>
        <dbReference type="ARBA" id="ARBA00023015"/>
    </source>
</evidence>
<gene>
    <name evidence="11" type="primary">whiB</name>
    <name evidence="13" type="ORF">BIV57_11315</name>
</gene>
<feature type="binding site" evidence="11">
    <location>
        <position position="25"/>
    </location>
    <ligand>
        <name>[4Fe-4S] cluster</name>
        <dbReference type="ChEBI" id="CHEBI:49883"/>
    </ligand>
</feature>
<comment type="cofactor">
    <cofactor evidence="11">
        <name>[4Fe-4S] cluster</name>
        <dbReference type="ChEBI" id="CHEBI:49883"/>
    </cofactor>
    <text evidence="11">Binds 1 [4Fe-4S] cluster per subunit. Following nitrosylation of the [4Fe-4S] cluster binds 1 [4Fe-8(NO)] cluster per subunit.</text>
</comment>
<evidence type="ECO:0000256" key="1">
    <source>
        <dbReference type="ARBA" id="ARBA00004496"/>
    </source>
</evidence>
<dbReference type="RefSeq" id="WP_071656657.1">
    <property type="nucleotide sequence ID" value="NZ_MLCF01000054.1"/>
</dbReference>
<evidence type="ECO:0000256" key="3">
    <source>
        <dbReference type="ARBA" id="ARBA00022485"/>
    </source>
</evidence>
<dbReference type="Pfam" id="PF02467">
    <property type="entry name" value="Whib"/>
    <property type="match status" value="1"/>
</dbReference>
<evidence type="ECO:0000256" key="8">
    <source>
        <dbReference type="ARBA" id="ARBA00023125"/>
    </source>
</evidence>
<dbReference type="InterPro" id="IPR034768">
    <property type="entry name" value="4FE4S_WBL"/>
</dbReference>
<keyword evidence="10 11" id="KW-0804">Transcription</keyword>
<name>A0A1J7BFI2_9ACTN</name>
<evidence type="ECO:0000256" key="2">
    <source>
        <dbReference type="ARBA" id="ARBA00006597"/>
    </source>
</evidence>
<feature type="domain" description="4Fe-4S Wbl-type" evidence="12">
    <location>
        <begin position="24"/>
        <end position="83"/>
    </location>
</feature>
<dbReference type="AlphaFoldDB" id="A0A1J7BFI2"/>
<evidence type="ECO:0000256" key="5">
    <source>
        <dbReference type="ARBA" id="ARBA00023004"/>
    </source>
</evidence>
<proteinExistence type="inferred from homology"/>
<comment type="similarity">
    <text evidence="2 11">Belongs to the WhiB family.</text>
</comment>
<keyword evidence="3 11" id="KW-0004">4Fe-4S</keyword>
<dbReference type="EMBL" id="MLCF01000054">
    <property type="protein sequence ID" value="OIV37398.1"/>
    <property type="molecule type" value="Genomic_DNA"/>
</dbReference>
<keyword evidence="7 11" id="KW-0805">Transcription regulation</keyword>
<keyword evidence="8 11" id="KW-0238">DNA-binding</keyword>
<dbReference type="GO" id="GO:0005737">
    <property type="term" value="C:cytoplasm"/>
    <property type="evidence" value="ECO:0007669"/>
    <property type="project" value="UniProtKB-SubCell"/>
</dbReference>
<dbReference type="PROSITE" id="PS51674">
    <property type="entry name" value="4FE4S_WBL"/>
    <property type="match status" value="1"/>
</dbReference>
<protein>
    <recommendedName>
        <fullName evidence="11">Transcriptional regulator WhiB</fullName>
    </recommendedName>
</protein>
<evidence type="ECO:0000256" key="4">
    <source>
        <dbReference type="ARBA" id="ARBA00022723"/>
    </source>
</evidence>
<feature type="binding site" evidence="11">
    <location>
        <position position="53"/>
    </location>
    <ligand>
        <name>[4Fe-4S] cluster</name>
        <dbReference type="ChEBI" id="CHEBI:49883"/>
    </ligand>
</feature>
<dbReference type="STRING" id="1428644.BIV57_11315"/>
<dbReference type="InterPro" id="IPR003482">
    <property type="entry name" value="Whib"/>
</dbReference>
<dbReference type="GO" id="GO:0035731">
    <property type="term" value="F:dinitrosyl-iron complex binding"/>
    <property type="evidence" value="ECO:0007669"/>
    <property type="project" value="UniProtKB-UniRule"/>
</dbReference>
<dbReference type="GO" id="GO:0047134">
    <property type="term" value="F:protein-disulfide reductase [NAD(P)H] activity"/>
    <property type="evidence" value="ECO:0007669"/>
    <property type="project" value="TreeGrafter"/>
</dbReference>
<evidence type="ECO:0000259" key="12">
    <source>
        <dbReference type="PROSITE" id="PS51674"/>
    </source>
</evidence>
<keyword evidence="5 11" id="KW-0408">Iron</keyword>
<sequence>MPNPEQPLLPFQAAEAEHWREQAQCRHADPGHFFPDDEDGPDADPAKQLCGICPVRQVCLDDAVLHRDFTGIRAGLSGRERRDINVEARTRYEPARVLAAMRGLRVHLSLTERHTLIRLAVLRGYPRTWLANRLTMTPDAAGRLLKKAAEIQAAVAAVSRTTLDRAA</sequence>
<dbReference type="PANTHER" id="PTHR38839">
    <property type="entry name" value="TRANSCRIPTIONAL REGULATOR WHID-RELATED"/>
    <property type="match status" value="1"/>
</dbReference>
<evidence type="ECO:0000313" key="13">
    <source>
        <dbReference type="EMBL" id="OIV37398.1"/>
    </source>
</evidence>
<comment type="function">
    <text evidence="11">Acts as a transcriptional regulator. Probably redox-responsive. The apo- but not holo-form probably binds DNA.</text>
</comment>